<keyword evidence="2" id="KW-0238">DNA-binding</keyword>
<dbReference type="Gene3D" id="1.10.10.10">
    <property type="entry name" value="Winged helix-like DNA-binding domain superfamily/Winged helix DNA-binding domain"/>
    <property type="match status" value="1"/>
</dbReference>
<gene>
    <name evidence="5" type="ORF">C2L71_02835</name>
</gene>
<comment type="caution">
    <text evidence="5">The sequence shown here is derived from an EMBL/GenBank/DDBJ whole genome shotgun (WGS) entry which is preliminary data.</text>
</comment>
<dbReference type="SUPFAM" id="SSF46785">
    <property type="entry name" value="Winged helix' DNA-binding domain"/>
    <property type="match status" value="1"/>
</dbReference>
<evidence type="ECO:0000259" key="4">
    <source>
        <dbReference type="PROSITE" id="PS50995"/>
    </source>
</evidence>
<dbReference type="InterPro" id="IPR000835">
    <property type="entry name" value="HTH_MarR-typ"/>
</dbReference>
<evidence type="ECO:0000313" key="6">
    <source>
        <dbReference type="Proteomes" id="UP000236197"/>
    </source>
</evidence>
<dbReference type="GO" id="GO:0006950">
    <property type="term" value="P:response to stress"/>
    <property type="evidence" value="ECO:0007669"/>
    <property type="project" value="TreeGrafter"/>
</dbReference>
<evidence type="ECO:0000256" key="1">
    <source>
        <dbReference type="ARBA" id="ARBA00023015"/>
    </source>
</evidence>
<dbReference type="SMART" id="SM00347">
    <property type="entry name" value="HTH_MARR"/>
    <property type="match status" value="1"/>
</dbReference>
<dbReference type="OrthoDB" id="3197394at2"/>
<dbReference type="InterPro" id="IPR039422">
    <property type="entry name" value="MarR/SlyA-like"/>
</dbReference>
<proteinExistence type="predicted"/>
<dbReference type="PANTHER" id="PTHR33164">
    <property type="entry name" value="TRANSCRIPTIONAL REGULATOR, MARR FAMILY"/>
    <property type="match status" value="1"/>
</dbReference>
<protein>
    <submittedName>
        <fullName evidence="5">MarR family transcriptional regulator</fullName>
    </submittedName>
</protein>
<accession>A0A2K2UD04</accession>
<dbReference type="InterPro" id="IPR036390">
    <property type="entry name" value="WH_DNA-bd_sf"/>
</dbReference>
<evidence type="ECO:0000256" key="2">
    <source>
        <dbReference type="ARBA" id="ARBA00023125"/>
    </source>
</evidence>
<evidence type="ECO:0000313" key="5">
    <source>
        <dbReference type="EMBL" id="PNV68217.1"/>
    </source>
</evidence>
<dbReference type="Proteomes" id="UP000236197">
    <property type="component" value="Unassembled WGS sequence"/>
</dbReference>
<keyword evidence="3" id="KW-0804">Transcription</keyword>
<dbReference type="PRINTS" id="PR00598">
    <property type="entry name" value="HTHMARR"/>
</dbReference>
<keyword evidence="1" id="KW-0805">Transcription regulation</keyword>
<dbReference type="EMBL" id="PPEK01000002">
    <property type="protein sequence ID" value="PNV68217.1"/>
    <property type="molecule type" value="Genomic_DNA"/>
</dbReference>
<reference evidence="6" key="1">
    <citation type="submission" date="2018-01" db="EMBL/GenBank/DDBJ databases">
        <title>Rubneribacter badeniensis gen. nov., sp. nov., and Colonibacter rubneri, gen. nov., sp. nov., WGS of new members of the Eggerthellaceae.</title>
        <authorList>
            <person name="Danylec N."/>
            <person name="Stoll D.A."/>
            <person name="Doetsch A."/>
            <person name="Kulling S.E."/>
            <person name="Huch M."/>
        </authorList>
    </citation>
    <scope>NUCLEOTIDE SEQUENCE [LARGE SCALE GENOMIC DNA]</scope>
    <source>
        <strain evidence="6">ResAG-96</strain>
    </source>
</reference>
<dbReference type="GO" id="GO:0003677">
    <property type="term" value="F:DNA binding"/>
    <property type="evidence" value="ECO:0007669"/>
    <property type="project" value="UniProtKB-KW"/>
</dbReference>
<feature type="domain" description="HTH marR-type" evidence="4">
    <location>
        <begin position="5"/>
        <end position="141"/>
    </location>
</feature>
<dbReference type="InterPro" id="IPR036388">
    <property type="entry name" value="WH-like_DNA-bd_sf"/>
</dbReference>
<dbReference type="PANTHER" id="PTHR33164:SF64">
    <property type="entry name" value="TRANSCRIPTIONAL REGULATOR SLYA"/>
    <property type="match status" value="1"/>
</dbReference>
<dbReference type="RefSeq" id="WP_103264285.1">
    <property type="nucleotide sequence ID" value="NZ_CABMLE010000002.1"/>
</dbReference>
<sequence>MTDSFAEMKRELYELMQRSRRGNFAPPLPEGVTPSEARTIMMVAGLRCEGEDVRPGRVAEMTHTTPSALSQTFKTLEEKGLIERRRASGDYRAVTVSLTEEGERVAEEGRRLRDEHMDAAMAYVGVEEMQHLVRIMRKMTEFYEQDFERAGKSRAEGDDAPCA</sequence>
<dbReference type="AlphaFoldDB" id="A0A2K2UD04"/>
<dbReference type="GO" id="GO:0003700">
    <property type="term" value="F:DNA-binding transcription factor activity"/>
    <property type="evidence" value="ECO:0007669"/>
    <property type="project" value="InterPro"/>
</dbReference>
<dbReference type="PROSITE" id="PS50995">
    <property type="entry name" value="HTH_MARR_2"/>
    <property type="match status" value="1"/>
</dbReference>
<name>A0A2K2UD04_9ACTN</name>
<evidence type="ECO:0000256" key="3">
    <source>
        <dbReference type="ARBA" id="ARBA00023163"/>
    </source>
</evidence>
<keyword evidence="6" id="KW-1185">Reference proteome</keyword>
<dbReference type="Pfam" id="PF12802">
    <property type="entry name" value="MarR_2"/>
    <property type="match status" value="1"/>
</dbReference>
<organism evidence="5 6">
    <name type="scientific">Enteroscipio rubneri</name>
    <dbReference type="NCBI Taxonomy" id="2070686"/>
    <lineage>
        <taxon>Bacteria</taxon>
        <taxon>Bacillati</taxon>
        <taxon>Actinomycetota</taxon>
        <taxon>Coriobacteriia</taxon>
        <taxon>Eggerthellales</taxon>
        <taxon>Eggerthellaceae</taxon>
        <taxon>Enteroscipio</taxon>
    </lineage>
</organism>